<evidence type="ECO:0000313" key="1">
    <source>
        <dbReference type="EMBL" id="EDW75271.1"/>
    </source>
</evidence>
<gene>
    <name evidence="1" type="primary">Dwil\GK20087</name>
    <name evidence="1" type="ORF">Dwil_GK20087</name>
</gene>
<accession>B4MT32</accession>
<dbReference type="PANTHER" id="PTHR31649">
    <property type="entry name" value="AGAP009604-PA"/>
    <property type="match status" value="1"/>
</dbReference>
<dbReference type="Proteomes" id="UP000007798">
    <property type="component" value="Unassembled WGS sequence"/>
</dbReference>
<dbReference type="HOGENOM" id="CLU_916226_0_0_1"/>
<proteinExistence type="predicted"/>
<dbReference type="PANTHER" id="PTHR31649:SF10">
    <property type="entry name" value="IP19903P-RELATED"/>
    <property type="match status" value="1"/>
</dbReference>
<name>B4MT32_DROWI</name>
<dbReference type="eggNOG" id="ENOG502QVPV">
    <property type="taxonomic scope" value="Eukaryota"/>
</dbReference>
<evidence type="ECO:0000313" key="2">
    <source>
        <dbReference type="Proteomes" id="UP000007798"/>
    </source>
</evidence>
<reference evidence="1 2" key="1">
    <citation type="journal article" date="2007" name="Nature">
        <title>Evolution of genes and genomes on the Drosophila phylogeny.</title>
        <authorList>
            <consortium name="Drosophila 12 Genomes Consortium"/>
            <person name="Clark A.G."/>
            <person name="Eisen M.B."/>
            <person name="Smith D.R."/>
            <person name="Bergman C.M."/>
            <person name="Oliver B."/>
            <person name="Markow T.A."/>
            <person name="Kaufman T.C."/>
            <person name="Kellis M."/>
            <person name="Gelbart W."/>
            <person name="Iyer V.N."/>
            <person name="Pollard D.A."/>
            <person name="Sackton T.B."/>
            <person name="Larracuente A.M."/>
            <person name="Singh N.D."/>
            <person name="Abad J.P."/>
            <person name="Abt D.N."/>
            <person name="Adryan B."/>
            <person name="Aguade M."/>
            <person name="Akashi H."/>
            <person name="Anderson W.W."/>
            <person name="Aquadro C.F."/>
            <person name="Ardell D.H."/>
            <person name="Arguello R."/>
            <person name="Artieri C.G."/>
            <person name="Barbash D.A."/>
            <person name="Barker D."/>
            <person name="Barsanti P."/>
            <person name="Batterham P."/>
            <person name="Batzoglou S."/>
            <person name="Begun D."/>
            <person name="Bhutkar A."/>
            <person name="Blanco E."/>
            <person name="Bosak S.A."/>
            <person name="Bradley R.K."/>
            <person name="Brand A.D."/>
            <person name="Brent M.R."/>
            <person name="Brooks A.N."/>
            <person name="Brown R.H."/>
            <person name="Butlin R.K."/>
            <person name="Caggese C."/>
            <person name="Calvi B.R."/>
            <person name="Bernardo de Carvalho A."/>
            <person name="Caspi A."/>
            <person name="Castrezana S."/>
            <person name="Celniker S.E."/>
            <person name="Chang J.L."/>
            <person name="Chapple C."/>
            <person name="Chatterji S."/>
            <person name="Chinwalla A."/>
            <person name="Civetta A."/>
            <person name="Clifton S.W."/>
            <person name="Comeron J.M."/>
            <person name="Costello J.C."/>
            <person name="Coyne J.A."/>
            <person name="Daub J."/>
            <person name="David R.G."/>
            <person name="Delcher A.L."/>
            <person name="Delehaunty K."/>
            <person name="Do C.B."/>
            <person name="Ebling H."/>
            <person name="Edwards K."/>
            <person name="Eickbush T."/>
            <person name="Evans J.D."/>
            <person name="Filipski A."/>
            <person name="Findeiss S."/>
            <person name="Freyhult E."/>
            <person name="Fulton L."/>
            <person name="Fulton R."/>
            <person name="Garcia A.C."/>
            <person name="Gardiner A."/>
            <person name="Garfield D.A."/>
            <person name="Garvin B.E."/>
            <person name="Gibson G."/>
            <person name="Gilbert D."/>
            <person name="Gnerre S."/>
            <person name="Godfrey J."/>
            <person name="Good R."/>
            <person name="Gotea V."/>
            <person name="Gravely B."/>
            <person name="Greenberg A.J."/>
            <person name="Griffiths-Jones S."/>
            <person name="Gross S."/>
            <person name="Guigo R."/>
            <person name="Gustafson E.A."/>
            <person name="Haerty W."/>
            <person name="Hahn M.W."/>
            <person name="Halligan D.L."/>
            <person name="Halpern A.L."/>
            <person name="Halter G.M."/>
            <person name="Han M.V."/>
            <person name="Heger A."/>
            <person name="Hillier L."/>
            <person name="Hinrichs A.S."/>
            <person name="Holmes I."/>
            <person name="Hoskins R.A."/>
            <person name="Hubisz M.J."/>
            <person name="Hultmark D."/>
            <person name="Huntley M.A."/>
            <person name="Jaffe D.B."/>
            <person name="Jagadeeshan S."/>
            <person name="Jeck W.R."/>
            <person name="Johnson J."/>
            <person name="Jones C.D."/>
            <person name="Jordan W.C."/>
            <person name="Karpen G.H."/>
            <person name="Kataoka E."/>
            <person name="Keightley P.D."/>
            <person name="Kheradpour P."/>
            <person name="Kirkness E.F."/>
            <person name="Koerich L.B."/>
            <person name="Kristiansen K."/>
            <person name="Kudrna D."/>
            <person name="Kulathinal R.J."/>
            <person name="Kumar S."/>
            <person name="Kwok R."/>
            <person name="Lander E."/>
            <person name="Langley C.H."/>
            <person name="Lapoint R."/>
            <person name="Lazzaro B.P."/>
            <person name="Lee S.J."/>
            <person name="Levesque L."/>
            <person name="Li R."/>
            <person name="Lin C.F."/>
            <person name="Lin M.F."/>
            <person name="Lindblad-Toh K."/>
            <person name="Llopart A."/>
            <person name="Long M."/>
            <person name="Low L."/>
            <person name="Lozovsky E."/>
            <person name="Lu J."/>
            <person name="Luo M."/>
            <person name="Machado C.A."/>
            <person name="Makalowski W."/>
            <person name="Marzo M."/>
            <person name="Matsuda M."/>
            <person name="Matzkin L."/>
            <person name="McAllister B."/>
            <person name="McBride C.S."/>
            <person name="McKernan B."/>
            <person name="McKernan K."/>
            <person name="Mendez-Lago M."/>
            <person name="Minx P."/>
            <person name="Mollenhauer M.U."/>
            <person name="Montooth K."/>
            <person name="Mount S.M."/>
            <person name="Mu X."/>
            <person name="Myers E."/>
            <person name="Negre B."/>
            <person name="Newfeld S."/>
            <person name="Nielsen R."/>
            <person name="Noor M.A."/>
            <person name="O'Grady P."/>
            <person name="Pachter L."/>
            <person name="Papaceit M."/>
            <person name="Parisi M.J."/>
            <person name="Parisi M."/>
            <person name="Parts L."/>
            <person name="Pedersen J.S."/>
            <person name="Pesole G."/>
            <person name="Phillippy A.M."/>
            <person name="Ponting C.P."/>
            <person name="Pop M."/>
            <person name="Porcelli D."/>
            <person name="Powell J.R."/>
            <person name="Prohaska S."/>
            <person name="Pruitt K."/>
            <person name="Puig M."/>
            <person name="Quesneville H."/>
            <person name="Ram K.R."/>
            <person name="Rand D."/>
            <person name="Rasmussen M.D."/>
            <person name="Reed L.K."/>
            <person name="Reenan R."/>
            <person name="Reily A."/>
            <person name="Remington K.A."/>
            <person name="Rieger T.T."/>
            <person name="Ritchie M.G."/>
            <person name="Robin C."/>
            <person name="Rogers Y.H."/>
            <person name="Rohde C."/>
            <person name="Rozas J."/>
            <person name="Rubenfield M.J."/>
            <person name="Ruiz A."/>
            <person name="Russo S."/>
            <person name="Salzberg S.L."/>
            <person name="Sanchez-Gracia A."/>
            <person name="Saranga D.J."/>
            <person name="Sato H."/>
            <person name="Schaeffer S.W."/>
            <person name="Schatz M.C."/>
            <person name="Schlenke T."/>
            <person name="Schwartz R."/>
            <person name="Segarra C."/>
            <person name="Singh R.S."/>
            <person name="Sirot L."/>
            <person name="Sirota M."/>
            <person name="Sisneros N.B."/>
            <person name="Smith C.D."/>
            <person name="Smith T.F."/>
            <person name="Spieth J."/>
            <person name="Stage D.E."/>
            <person name="Stark A."/>
            <person name="Stephan W."/>
            <person name="Strausberg R.L."/>
            <person name="Strempel S."/>
            <person name="Sturgill D."/>
            <person name="Sutton G."/>
            <person name="Sutton G.G."/>
            <person name="Tao W."/>
            <person name="Teichmann S."/>
            <person name="Tobari Y.N."/>
            <person name="Tomimura Y."/>
            <person name="Tsolas J.M."/>
            <person name="Valente V.L."/>
            <person name="Venter E."/>
            <person name="Venter J.C."/>
            <person name="Vicario S."/>
            <person name="Vieira F.G."/>
            <person name="Vilella A.J."/>
            <person name="Villasante A."/>
            <person name="Walenz B."/>
            <person name="Wang J."/>
            <person name="Wasserman M."/>
            <person name="Watts T."/>
            <person name="Wilson D."/>
            <person name="Wilson R.K."/>
            <person name="Wing R.A."/>
            <person name="Wolfner M.F."/>
            <person name="Wong A."/>
            <person name="Wong G.K."/>
            <person name="Wu C.I."/>
            <person name="Wu G."/>
            <person name="Yamamoto D."/>
            <person name="Yang H.P."/>
            <person name="Yang S.P."/>
            <person name="Yorke J.A."/>
            <person name="Yoshida K."/>
            <person name="Zdobnov E."/>
            <person name="Zhang P."/>
            <person name="Zhang Y."/>
            <person name="Zimin A.V."/>
            <person name="Baldwin J."/>
            <person name="Abdouelleil A."/>
            <person name="Abdulkadir J."/>
            <person name="Abebe A."/>
            <person name="Abera B."/>
            <person name="Abreu J."/>
            <person name="Acer S.C."/>
            <person name="Aftuck L."/>
            <person name="Alexander A."/>
            <person name="An P."/>
            <person name="Anderson E."/>
            <person name="Anderson S."/>
            <person name="Arachi H."/>
            <person name="Azer M."/>
            <person name="Bachantsang P."/>
            <person name="Barry A."/>
            <person name="Bayul T."/>
            <person name="Berlin A."/>
            <person name="Bessette D."/>
            <person name="Bloom T."/>
            <person name="Blye J."/>
            <person name="Boguslavskiy L."/>
            <person name="Bonnet C."/>
            <person name="Boukhgalter B."/>
            <person name="Bourzgui I."/>
            <person name="Brown A."/>
            <person name="Cahill P."/>
            <person name="Channer S."/>
            <person name="Cheshatsang Y."/>
            <person name="Chuda L."/>
            <person name="Citroen M."/>
            <person name="Collymore A."/>
            <person name="Cooke P."/>
            <person name="Costello M."/>
            <person name="D'Aco K."/>
            <person name="Daza R."/>
            <person name="De Haan G."/>
            <person name="DeGray S."/>
            <person name="DeMaso C."/>
            <person name="Dhargay N."/>
            <person name="Dooley K."/>
            <person name="Dooley E."/>
            <person name="Doricent M."/>
            <person name="Dorje P."/>
            <person name="Dorjee K."/>
            <person name="Dupes A."/>
            <person name="Elong R."/>
            <person name="Falk J."/>
            <person name="Farina A."/>
            <person name="Faro S."/>
            <person name="Ferguson D."/>
            <person name="Fisher S."/>
            <person name="Foley C.D."/>
            <person name="Franke A."/>
            <person name="Friedrich D."/>
            <person name="Gadbois L."/>
            <person name="Gearin G."/>
            <person name="Gearin C.R."/>
            <person name="Giannoukos G."/>
            <person name="Goode T."/>
            <person name="Graham J."/>
            <person name="Grandbois E."/>
            <person name="Grewal S."/>
            <person name="Gyaltsen K."/>
            <person name="Hafez N."/>
            <person name="Hagos B."/>
            <person name="Hall J."/>
            <person name="Henson C."/>
            <person name="Hollinger A."/>
            <person name="Honan T."/>
            <person name="Huard M.D."/>
            <person name="Hughes L."/>
            <person name="Hurhula B."/>
            <person name="Husby M.E."/>
            <person name="Kamat A."/>
            <person name="Kanga B."/>
            <person name="Kashin S."/>
            <person name="Khazanovich D."/>
            <person name="Kisner P."/>
            <person name="Lance K."/>
            <person name="Lara M."/>
            <person name="Lee W."/>
            <person name="Lennon N."/>
            <person name="Letendre F."/>
            <person name="LeVine R."/>
            <person name="Lipovsky A."/>
            <person name="Liu X."/>
            <person name="Liu J."/>
            <person name="Liu S."/>
            <person name="Lokyitsang T."/>
            <person name="Lokyitsang Y."/>
            <person name="Lubonja R."/>
            <person name="Lui A."/>
            <person name="MacDonald P."/>
            <person name="Magnisalis V."/>
            <person name="Maru K."/>
            <person name="Matthews C."/>
            <person name="McCusker W."/>
            <person name="McDonough S."/>
            <person name="Mehta T."/>
            <person name="Meldrim J."/>
            <person name="Meneus L."/>
            <person name="Mihai O."/>
            <person name="Mihalev A."/>
            <person name="Mihova T."/>
            <person name="Mittelman R."/>
            <person name="Mlenga V."/>
            <person name="Montmayeur A."/>
            <person name="Mulrain L."/>
            <person name="Navidi A."/>
            <person name="Naylor J."/>
            <person name="Negash T."/>
            <person name="Nguyen T."/>
            <person name="Nguyen N."/>
            <person name="Nicol R."/>
            <person name="Norbu C."/>
            <person name="Norbu N."/>
            <person name="Novod N."/>
            <person name="O'Neill B."/>
            <person name="Osman S."/>
            <person name="Markiewicz E."/>
            <person name="Oyono O.L."/>
            <person name="Patti C."/>
            <person name="Phunkhang P."/>
            <person name="Pierre F."/>
            <person name="Priest M."/>
            <person name="Raghuraman S."/>
            <person name="Rege F."/>
            <person name="Reyes R."/>
            <person name="Rise C."/>
            <person name="Rogov P."/>
            <person name="Ross K."/>
            <person name="Ryan E."/>
            <person name="Settipalli S."/>
            <person name="Shea T."/>
            <person name="Sherpa N."/>
            <person name="Shi L."/>
            <person name="Shih D."/>
            <person name="Sparrow T."/>
            <person name="Spaulding J."/>
            <person name="Stalker J."/>
            <person name="Stange-Thomann N."/>
            <person name="Stavropoulos S."/>
            <person name="Stone C."/>
            <person name="Strader C."/>
            <person name="Tesfaye S."/>
            <person name="Thomson T."/>
            <person name="Thoulutsang Y."/>
            <person name="Thoulutsang D."/>
            <person name="Topham K."/>
            <person name="Topping I."/>
            <person name="Tsamla T."/>
            <person name="Vassiliev H."/>
            <person name="Vo A."/>
            <person name="Wangchuk T."/>
            <person name="Wangdi T."/>
            <person name="Weiand M."/>
            <person name="Wilkinson J."/>
            <person name="Wilson A."/>
            <person name="Yadav S."/>
            <person name="Young G."/>
            <person name="Yu Q."/>
            <person name="Zembek L."/>
            <person name="Zhong D."/>
            <person name="Zimmer A."/>
            <person name="Zwirko Z."/>
            <person name="Jaffe D.B."/>
            <person name="Alvarez P."/>
            <person name="Brockman W."/>
            <person name="Butler J."/>
            <person name="Chin C."/>
            <person name="Gnerre S."/>
            <person name="Grabherr M."/>
            <person name="Kleber M."/>
            <person name="Mauceli E."/>
            <person name="MacCallum I."/>
        </authorList>
    </citation>
    <scope>NUCLEOTIDE SEQUENCE [LARGE SCALE GENOMIC DNA]</scope>
    <source>
        <strain evidence="2">Tucson 14030-0811.24</strain>
    </source>
</reference>
<dbReference type="PhylomeDB" id="B4MT32"/>
<dbReference type="AlphaFoldDB" id="B4MT32"/>
<dbReference type="SMART" id="SM00696">
    <property type="entry name" value="DM9"/>
    <property type="match status" value="4"/>
</dbReference>
<dbReference type="EMBL" id="CH963851">
    <property type="protein sequence ID" value="EDW75271.1"/>
    <property type="molecule type" value="Genomic_DNA"/>
</dbReference>
<organism evidence="1 2">
    <name type="scientific">Drosophila willistoni</name>
    <name type="common">Fruit fly</name>
    <dbReference type="NCBI Taxonomy" id="7260"/>
    <lineage>
        <taxon>Eukaryota</taxon>
        <taxon>Metazoa</taxon>
        <taxon>Ecdysozoa</taxon>
        <taxon>Arthropoda</taxon>
        <taxon>Hexapoda</taxon>
        <taxon>Insecta</taxon>
        <taxon>Pterygota</taxon>
        <taxon>Neoptera</taxon>
        <taxon>Endopterygota</taxon>
        <taxon>Diptera</taxon>
        <taxon>Brachycera</taxon>
        <taxon>Muscomorpha</taxon>
        <taxon>Ephydroidea</taxon>
        <taxon>Drosophilidae</taxon>
        <taxon>Drosophila</taxon>
        <taxon>Sophophora</taxon>
    </lineage>
</organism>
<keyword evidence="2" id="KW-1185">Reference proteome</keyword>
<dbReference type="Pfam" id="PF11901">
    <property type="entry name" value="DM9"/>
    <property type="match status" value="2"/>
</dbReference>
<sequence length="285" mass="30936">MAEHRWMHYSHGSVPQNAVVAGHDSDGDTIYIGRAFFSNDMLPAKVIPNKGKAYVAYARQEHELENYEVLSGYNYEWLPAENGAVPPGAVKVGQNVDGEWLYAGRGYHAGSLTVGKVHPSHGCLYIPYDSDEVKIFAYEVLSQPERWVDTTASDVPPGALVAGHDSNGDAIYVGRVFRNGDLMPAKVVPAKGTAYVAYGQKEHELTDVAILVGGGYQWIPASHGNVHPDAVSSGTNVDGEKLFVGRANYCDSITVGKIHPSHGGIYIPFGGEEVKLEHYEVLVRV</sequence>
<protein>
    <submittedName>
        <fullName evidence="1">Uncharacterized protein</fullName>
    </submittedName>
</protein>
<dbReference type="STRING" id="7260.B4MT32"/>
<dbReference type="InParanoid" id="B4MT32"/>
<dbReference type="OrthoDB" id="1925699at2759"/>
<dbReference type="OMA" id="MTDHRWM"/>
<dbReference type="InterPro" id="IPR006616">
    <property type="entry name" value="DM9_repeat"/>
</dbReference>
<dbReference type="KEGG" id="dwi:6641131"/>